<dbReference type="InterPro" id="IPR013078">
    <property type="entry name" value="His_Pase_superF_clade-1"/>
</dbReference>
<comment type="caution">
    <text evidence="1">The sequence shown here is derived from an EMBL/GenBank/DDBJ whole genome shotgun (WGS) entry which is preliminary data.</text>
</comment>
<dbReference type="HOGENOM" id="CLU_033323_8_1_9"/>
<evidence type="ECO:0000313" key="1">
    <source>
        <dbReference type="EMBL" id="EEC56928.1"/>
    </source>
</evidence>
<keyword evidence="2" id="KW-1185">Reference proteome</keyword>
<dbReference type="InterPro" id="IPR050275">
    <property type="entry name" value="PGM_Phosphatase"/>
</dbReference>
<dbReference type="Pfam" id="PF00300">
    <property type="entry name" value="His_Phos_1"/>
    <property type="match status" value="1"/>
</dbReference>
<gene>
    <name evidence="1" type="ORF">BACPEC_01414</name>
</gene>
<dbReference type="Proteomes" id="UP000003136">
    <property type="component" value="Unassembled WGS sequence"/>
</dbReference>
<dbReference type="PANTHER" id="PTHR48100">
    <property type="entry name" value="BROAD-SPECIFICITY PHOSPHATASE YOR283W-RELATED"/>
    <property type="match status" value="1"/>
</dbReference>
<dbReference type="SMART" id="SM00855">
    <property type="entry name" value="PGAM"/>
    <property type="match status" value="1"/>
</dbReference>
<organism evidence="1 2">
    <name type="scientific">[Bacteroides] pectinophilus ATCC 43243</name>
    <dbReference type="NCBI Taxonomy" id="483218"/>
    <lineage>
        <taxon>Bacteria</taxon>
        <taxon>Bacillati</taxon>
        <taxon>Bacillota</taxon>
        <taxon>Clostridia</taxon>
        <taxon>Eubacteriales</taxon>
    </lineage>
</organism>
<dbReference type="GO" id="GO:0016791">
    <property type="term" value="F:phosphatase activity"/>
    <property type="evidence" value="ECO:0007669"/>
    <property type="project" value="TreeGrafter"/>
</dbReference>
<dbReference type="SUPFAM" id="SSF53254">
    <property type="entry name" value="Phosphoglycerate mutase-like"/>
    <property type="match status" value="1"/>
</dbReference>
<dbReference type="STRING" id="483218.BACPEC_01414"/>
<name>B7ATE4_9FIRM</name>
<proteinExistence type="predicted"/>
<dbReference type="EMBL" id="ABVQ01000036">
    <property type="protein sequence ID" value="EEC56928.1"/>
    <property type="molecule type" value="Genomic_DNA"/>
</dbReference>
<sequence>MIICFIRHGATAGNLEKRYIGRTDEELCTEGIERLKELRELVPDIKGNSIPDVCQGAEAVFTSPMKRCIATADILFPDKKKIIIDDFRECDFGDFEGYNYQELNGNADYQRWIDSDGQIAFPNGESPQEFRRRCINGFMQMLQMTGGHNRINAVAAVVHGGTIMSILEKYEKHHEYYRWQCGNGSGYAAVYKDGVLDVTDRIGF</sequence>
<reference evidence="1 2" key="1">
    <citation type="submission" date="2008-11" db="EMBL/GenBank/DDBJ databases">
        <title>Draft genome sequence of Bacteroides pectinophilus (ATCC 43243).</title>
        <authorList>
            <person name="Sudarsanam P."/>
            <person name="Ley R."/>
            <person name="Guruge J."/>
            <person name="Turnbaugh P.J."/>
            <person name="Mahowald M."/>
            <person name="Liep D."/>
            <person name="Gordon J."/>
        </authorList>
    </citation>
    <scope>NUCLEOTIDE SEQUENCE [LARGE SCALE GENOMIC DNA]</scope>
    <source>
        <strain evidence="1 2">ATCC 43243</strain>
    </source>
</reference>
<dbReference type="eggNOG" id="COG0406">
    <property type="taxonomic scope" value="Bacteria"/>
</dbReference>
<evidence type="ECO:0008006" key="3">
    <source>
        <dbReference type="Google" id="ProtNLM"/>
    </source>
</evidence>
<protein>
    <recommendedName>
        <fullName evidence="3">Phosphoglycerate mutase</fullName>
    </recommendedName>
</protein>
<dbReference type="CDD" id="cd07067">
    <property type="entry name" value="HP_PGM_like"/>
    <property type="match status" value="1"/>
</dbReference>
<accession>B7ATE4</accession>
<dbReference type="AlphaFoldDB" id="B7ATE4"/>
<dbReference type="InterPro" id="IPR029033">
    <property type="entry name" value="His_PPase_superfam"/>
</dbReference>
<reference evidence="1 2" key="2">
    <citation type="submission" date="2008-11" db="EMBL/GenBank/DDBJ databases">
        <authorList>
            <person name="Fulton L."/>
            <person name="Clifton S."/>
            <person name="Fulton B."/>
            <person name="Xu J."/>
            <person name="Minx P."/>
            <person name="Pepin K.H."/>
            <person name="Johnson M."/>
            <person name="Bhonagiri V."/>
            <person name="Nash W.E."/>
            <person name="Mardis E.R."/>
            <person name="Wilson R.K."/>
        </authorList>
    </citation>
    <scope>NUCLEOTIDE SEQUENCE [LARGE SCALE GENOMIC DNA]</scope>
    <source>
        <strain evidence="1 2">ATCC 43243</strain>
    </source>
</reference>
<dbReference type="Gene3D" id="3.40.50.1240">
    <property type="entry name" value="Phosphoglycerate mutase-like"/>
    <property type="match status" value="1"/>
</dbReference>
<evidence type="ECO:0000313" key="2">
    <source>
        <dbReference type="Proteomes" id="UP000003136"/>
    </source>
</evidence>